<dbReference type="GO" id="GO:0032418">
    <property type="term" value="P:lysosome localization"/>
    <property type="evidence" value="ECO:0007669"/>
    <property type="project" value="TreeGrafter"/>
</dbReference>
<dbReference type="EMBL" id="JAVYJV010000003">
    <property type="protein sequence ID" value="KAK4375518.1"/>
    <property type="molecule type" value="Genomic_DNA"/>
</dbReference>
<dbReference type="PANTHER" id="PTHR31305">
    <property type="entry name" value="SNARE-ASSOCIATED PROTEIN SNAPIN"/>
    <property type="match status" value="1"/>
</dbReference>
<dbReference type="GO" id="GO:0000149">
    <property type="term" value="F:SNARE binding"/>
    <property type="evidence" value="ECO:0007669"/>
    <property type="project" value="TreeGrafter"/>
</dbReference>
<dbReference type="Proteomes" id="UP001291623">
    <property type="component" value="Unassembled WGS sequence"/>
</dbReference>
<organism evidence="1 2">
    <name type="scientific">Anisodus tanguticus</name>
    <dbReference type="NCBI Taxonomy" id="243964"/>
    <lineage>
        <taxon>Eukaryota</taxon>
        <taxon>Viridiplantae</taxon>
        <taxon>Streptophyta</taxon>
        <taxon>Embryophyta</taxon>
        <taxon>Tracheophyta</taxon>
        <taxon>Spermatophyta</taxon>
        <taxon>Magnoliopsida</taxon>
        <taxon>eudicotyledons</taxon>
        <taxon>Gunneridae</taxon>
        <taxon>Pentapetalae</taxon>
        <taxon>asterids</taxon>
        <taxon>lamiids</taxon>
        <taxon>Solanales</taxon>
        <taxon>Solanaceae</taxon>
        <taxon>Solanoideae</taxon>
        <taxon>Hyoscyameae</taxon>
        <taxon>Anisodus</taxon>
    </lineage>
</organism>
<dbReference type="GO" id="GO:0006886">
    <property type="term" value="P:intracellular protein transport"/>
    <property type="evidence" value="ECO:0007669"/>
    <property type="project" value="InterPro"/>
</dbReference>
<dbReference type="AlphaFoldDB" id="A0AAE1VM77"/>
<name>A0AAE1VM77_9SOLA</name>
<evidence type="ECO:0000313" key="2">
    <source>
        <dbReference type="Proteomes" id="UP001291623"/>
    </source>
</evidence>
<dbReference type="GO" id="GO:0099078">
    <property type="term" value="C:BORC complex"/>
    <property type="evidence" value="ECO:0007669"/>
    <property type="project" value="TreeGrafter"/>
</dbReference>
<evidence type="ECO:0000313" key="1">
    <source>
        <dbReference type="EMBL" id="KAK4375518.1"/>
    </source>
</evidence>
<keyword evidence="2" id="KW-1185">Reference proteome</keyword>
<dbReference type="GO" id="GO:0007040">
    <property type="term" value="P:lysosome organization"/>
    <property type="evidence" value="ECO:0007669"/>
    <property type="project" value="TreeGrafter"/>
</dbReference>
<proteinExistence type="predicted"/>
<accession>A0AAE1VM77</accession>
<dbReference type="InterPro" id="IPR017246">
    <property type="entry name" value="Snapin"/>
</dbReference>
<dbReference type="GO" id="GO:0008333">
    <property type="term" value="P:endosome to lysosome transport"/>
    <property type="evidence" value="ECO:0007669"/>
    <property type="project" value="TreeGrafter"/>
</dbReference>
<dbReference type="PANTHER" id="PTHR31305:SF2">
    <property type="entry name" value="SNARE-ASSOCIATED PROTEIN SNAPIN"/>
    <property type="match status" value="1"/>
</dbReference>
<gene>
    <name evidence="1" type="ORF">RND71_006195</name>
</gene>
<dbReference type="GO" id="GO:0031083">
    <property type="term" value="C:BLOC-1 complex"/>
    <property type="evidence" value="ECO:0007669"/>
    <property type="project" value="InterPro"/>
</dbReference>
<reference evidence="1" key="1">
    <citation type="submission" date="2023-12" db="EMBL/GenBank/DDBJ databases">
        <title>Genome assembly of Anisodus tanguticus.</title>
        <authorList>
            <person name="Wang Y.-J."/>
        </authorList>
    </citation>
    <scope>NUCLEOTIDE SEQUENCE</scope>
    <source>
        <strain evidence="1">KB-2021</strain>
        <tissue evidence="1">Leaf</tissue>
    </source>
</reference>
<sequence>MASLIQSAIAEILMNISNICVMLLPAELDKLLKDAPLPFIMQHTARIFSVRKRITSLNSLLKSIRERQRVEREAETKRVNDMKR</sequence>
<protein>
    <submittedName>
        <fullName evidence="1">Uncharacterized protein</fullName>
    </submittedName>
</protein>
<comment type="caution">
    <text evidence="1">The sequence shown here is derived from an EMBL/GenBank/DDBJ whole genome shotgun (WGS) entry which is preliminary data.</text>
</comment>